<evidence type="ECO:0000256" key="1">
    <source>
        <dbReference type="ARBA" id="ARBA00004651"/>
    </source>
</evidence>
<dbReference type="Pfam" id="PF06271">
    <property type="entry name" value="RDD"/>
    <property type="match status" value="1"/>
</dbReference>
<feature type="transmembrane region" description="Helical" evidence="7">
    <location>
        <begin position="97"/>
        <end position="118"/>
    </location>
</feature>
<feature type="transmembrane region" description="Helical" evidence="7">
    <location>
        <begin position="192"/>
        <end position="214"/>
    </location>
</feature>
<evidence type="ECO:0000256" key="6">
    <source>
        <dbReference type="SAM" id="MobiDB-lite"/>
    </source>
</evidence>
<evidence type="ECO:0000313" key="10">
    <source>
        <dbReference type="Proteomes" id="UP001589718"/>
    </source>
</evidence>
<comment type="subcellular location">
    <subcellularLocation>
        <location evidence="1">Cell membrane</location>
        <topology evidence="1">Multi-pass membrane protein</topology>
    </subcellularLocation>
</comment>
<evidence type="ECO:0000256" key="3">
    <source>
        <dbReference type="ARBA" id="ARBA00022692"/>
    </source>
</evidence>
<feature type="compositionally biased region" description="Pro residues" evidence="6">
    <location>
        <begin position="1"/>
        <end position="26"/>
    </location>
</feature>
<keyword evidence="4 7" id="KW-1133">Transmembrane helix</keyword>
<dbReference type="RefSeq" id="WP_345222528.1">
    <property type="nucleotide sequence ID" value="NZ_BAAAXE010000013.1"/>
</dbReference>
<organism evidence="9 10">
    <name type="scientific">Streptomyces cremeus</name>
    <dbReference type="NCBI Taxonomy" id="66881"/>
    <lineage>
        <taxon>Bacteria</taxon>
        <taxon>Bacillati</taxon>
        <taxon>Actinomycetota</taxon>
        <taxon>Actinomycetes</taxon>
        <taxon>Kitasatosporales</taxon>
        <taxon>Streptomycetaceae</taxon>
        <taxon>Streptomyces</taxon>
    </lineage>
</organism>
<feature type="domain" description="RDD" evidence="8">
    <location>
        <begin position="90"/>
        <end position="235"/>
    </location>
</feature>
<accession>A0ABV5PH08</accession>
<dbReference type="PANTHER" id="PTHR36115">
    <property type="entry name" value="PROLINE-RICH ANTIGEN HOMOLOG-RELATED"/>
    <property type="match status" value="1"/>
</dbReference>
<sequence length="242" mass="25085">MSTDQPPPGVPPENDPFRKYPPPPPQGGAGSPYDQGNAGSPYDQGGAGSPYDRGGNLPPYGGGPYDGGAGGFGGAGGYGGADPLAGMPPLASLGKRFVARLIDMLIVGVPMGLLGIPFGSYERVTETTDDFGDTFTQVTSGKSLLWSVVVIAVYLAYDTILTAKNGQTIGKRVMGLRVAVLNDGRTPTTGVALLRAAVLLVPALVCCYCLWWLVNLVMVAVDKPYRQGLHDKAAKTVVVTTA</sequence>
<keyword evidence="10" id="KW-1185">Reference proteome</keyword>
<gene>
    <name evidence="9" type="ORF">ACFFTU_21345</name>
</gene>
<feature type="region of interest" description="Disordered" evidence="6">
    <location>
        <begin position="1"/>
        <end position="62"/>
    </location>
</feature>
<keyword evidence="3 7" id="KW-0812">Transmembrane</keyword>
<dbReference type="PANTHER" id="PTHR36115:SF4">
    <property type="entry name" value="MEMBRANE PROTEIN"/>
    <property type="match status" value="1"/>
</dbReference>
<protein>
    <submittedName>
        <fullName evidence="9">RDD family protein</fullName>
    </submittedName>
</protein>
<evidence type="ECO:0000256" key="7">
    <source>
        <dbReference type="SAM" id="Phobius"/>
    </source>
</evidence>
<proteinExistence type="predicted"/>
<dbReference type="EMBL" id="JBHMCR010000010">
    <property type="protein sequence ID" value="MFB9522495.1"/>
    <property type="molecule type" value="Genomic_DNA"/>
</dbReference>
<evidence type="ECO:0000259" key="8">
    <source>
        <dbReference type="Pfam" id="PF06271"/>
    </source>
</evidence>
<evidence type="ECO:0000256" key="2">
    <source>
        <dbReference type="ARBA" id="ARBA00022475"/>
    </source>
</evidence>
<dbReference type="InterPro" id="IPR051791">
    <property type="entry name" value="Pra-immunoreactive"/>
</dbReference>
<evidence type="ECO:0000313" key="9">
    <source>
        <dbReference type="EMBL" id="MFB9522495.1"/>
    </source>
</evidence>
<evidence type="ECO:0000256" key="4">
    <source>
        <dbReference type="ARBA" id="ARBA00022989"/>
    </source>
</evidence>
<comment type="caution">
    <text evidence="9">The sequence shown here is derived from an EMBL/GenBank/DDBJ whole genome shotgun (WGS) entry which is preliminary data.</text>
</comment>
<evidence type="ECO:0000256" key="5">
    <source>
        <dbReference type="ARBA" id="ARBA00023136"/>
    </source>
</evidence>
<name>A0ABV5PH08_STRCM</name>
<dbReference type="InterPro" id="IPR010432">
    <property type="entry name" value="RDD"/>
</dbReference>
<keyword evidence="2" id="KW-1003">Cell membrane</keyword>
<feature type="transmembrane region" description="Helical" evidence="7">
    <location>
        <begin position="144"/>
        <end position="163"/>
    </location>
</feature>
<reference evidence="9 10" key="1">
    <citation type="submission" date="2024-09" db="EMBL/GenBank/DDBJ databases">
        <authorList>
            <person name="Sun Q."/>
            <person name="Mori K."/>
        </authorList>
    </citation>
    <scope>NUCLEOTIDE SEQUENCE [LARGE SCALE GENOMIC DNA]</scope>
    <source>
        <strain evidence="9 10">JCM 4362</strain>
    </source>
</reference>
<dbReference type="Proteomes" id="UP001589718">
    <property type="component" value="Unassembled WGS sequence"/>
</dbReference>
<keyword evidence="5 7" id="KW-0472">Membrane</keyword>